<protein>
    <submittedName>
        <fullName evidence="3">DOC domain-containing protein</fullName>
    </submittedName>
</protein>
<dbReference type="STRING" id="102285.A0A0R3TIX4"/>
<evidence type="ECO:0000313" key="1">
    <source>
        <dbReference type="EMBL" id="VDO02870.1"/>
    </source>
</evidence>
<name>A0A0R3TIX4_RODNA</name>
<reference evidence="3" key="1">
    <citation type="submission" date="2017-02" db="UniProtKB">
        <authorList>
            <consortium name="WormBaseParasite"/>
        </authorList>
    </citation>
    <scope>IDENTIFICATION</scope>
</reference>
<dbReference type="AlphaFoldDB" id="A0A0R3TIX4"/>
<evidence type="ECO:0000313" key="3">
    <source>
        <dbReference type="WBParaSite" id="HNAJ_0000701501-mRNA-1"/>
    </source>
</evidence>
<dbReference type="Proteomes" id="UP000278807">
    <property type="component" value="Unassembled WGS sequence"/>
</dbReference>
<gene>
    <name evidence="1" type="ORF">HNAJ_LOCUS7010</name>
</gene>
<accession>A0A0R3TIX4</accession>
<sequence>MNPLADTDVVCCAQLPDFFRKSNTPLEQMCSLALETINVNYPADQWLQVFNHGSYIENQAKVGADVYSELFSFYAAAGHNGSAFEEEIEAIRKALCQVCCLNTKLIKVVILSDL</sequence>
<reference evidence="1 2" key="2">
    <citation type="submission" date="2018-11" db="EMBL/GenBank/DDBJ databases">
        <authorList>
            <consortium name="Pathogen Informatics"/>
        </authorList>
    </citation>
    <scope>NUCLEOTIDE SEQUENCE [LARGE SCALE GENOMIC DNA]</scope>
</reference>
<keyword evidence="2" id="KW-1185">Reference proteome</keyword>
<dbReference type="OrthoDB" id="8068988at2759"/>
<evidence type="ECO:0000313" key="2">
    <source>
        <dbReference type="Proteomes" id="UP000278807"/>
    </source>
</evidence>
<proteinExistence type="predicted"/>
<dbReference type="WBParaSite" id="HNAJ_0000701501-mRNA-1">
    <property type="protein sequence ID" value="HNAJ_0000701501-mRNA-1"/>
    <property type="gene ID" value="HNAJ_0000701501"/>
</dbReference>
<dbReference type="EMBL" id="UZAE01009644">
    <property type="protein sequence ID" value="VDO02870.1"/>
    <property type="molecule type" value="Genomic_DNA"/>
</dbReference>
<organism evidence="3">
    <name type="scientific">Rodentolepis nana</name>
    <name type="common">Dwarf tapeworm</name>
    <name type="synonym">Hymenolepis nana</name>
    <dbReference type="NCBI Taxonomy" id="102285"/>
    <lineage>
        <taxon>Eukaryota</taxon>
        <taxon>Metazoa</taxon>
        <taxon>Spiralia</taxon>
        <taxon>Lophotrochozoa</taxon>
        <taxon>Platyhelminthes</taxon>
        <taxon>Cestoda</taxon>
        <taxon>Eucestoda</taxon>
        <taxon>Cyclophyllidea</taxon>
        <taxon>Hymenolepididae</taxon>
        <taxon>Rodentolepis</taxon>
    </lineage>
</organism>